<gene>
    <name evidence="5" type="primary">Dmoj\GI14108</name>
    <name evidence="5" type="ORF">Dmoj_GI14108</name>
</gene>
<reference evidence="5 6" key="1">
    <citation type="journal article" date="2007" name="Nature">
        <title>Evolution of genes and genomes on the Drosophila phylogeny.</title>
        <authorList>
            <consortium name="Drosophila 12 Genomes Consortium"/>
            <person name="Clark A.G."/>
            <person name="Eisen M.B."/>
            <person name="Smith D.R."/>
            <person name="Bergman C.M."/>
            <person name="Oliver B."/>
            <person name="Markow T.A."/>
            <person name="Kaufman T.C."/>
            <person name="Kellis M."/>
            <person name="Gelbart W."/>
            <person name="Iyer V.N."/>
            <person name="Pollard D.A."/>
            <person name="Sackton T.B."/>
            <person name="Larracuente A.M."/>
            <person name="Singh N.D."/>
            <person name="Abad J.P."/>
            <person name="Abt D.N."/>
            <person name="Adryan B."/>
            <person name="Aguade M."/>
            <person name="Akashi H."/>
            <person name="Anderson W.W."/>
            <person name="Aquadro C.F."/>
            <person name="Ardell D.H."/>
            <person name="Arguello R."/>
            <person name="Artieri C.G."/>
            <person name="Barbash D.A."/>
            <person name="Barker D."/>
            <person name="Barsanti P."/>
            <person name="Batterham P."/>
            <person name="Batzoglou S."/>
            <person name="Begun D."/>
            <person name="Bhutkar A."/>
            <person name="Blanco E."/>
            <person name="Bosak S.A."/>
            <person name="Bradley R.K."/>
            <person name="Brand A.D."/>
            <person name="Brent M.R."/>
            <person name="Brooks A.N."/>
            <person name="Brown R.H."/>
            <person name="Butlin R.K."/>
            <person name="Caggese C."/>
            <person name="Calvi B.R."/>
            <person name="Bernardo de Carvalho A."/>
            <person name="Caspi A."/>
            <person name="Castrezana S."/>
            <person name="Celniker S.E."/>
            <person name="Chang J.L."/>
            <person name="Chapple C."/>
            <person name="Chatterji S."/>
            <person name="Chinwalla A."/>
            <person name="Civetta A."/>
            <person name="Clifton S.W."/>
            <person name="Comeron J.M."/>
            <person name="Costello J.C."/>
            <person name="Coyne J.A."/>
            <person name="Daub J."/>
            <person name="David R.G."/>
            <person name="Delcher A.L."/>
            <person name="Delehaunty K."/>
            <person name="Do C.B."/>
            <person name="Ebling H."/>
            <person name="Edwards K."/>
            <person name="Eickbush T."/>
            <person name="Evans J.D."/>
            <person name="Filipski A."/>
            <person name="Findeiss S."/>
            <person name="Freyhult E."/>
            <person name="Fulton L."/>
            <person name="Fulton R."/>
            <person name="Garcia A.C."/>
            <person name="Gardiner A."/>
            <person name="Garfield D.A."/>
            <person name="Garvin B.E."/>
            <person name="Gibson G."/>
            <person name="Gilbert D."/>
            <person name="Gnerre S."/>
            <person name="Godfrey J."/>
            <person name="Good R."/>
            <person name="Gotea V."/>
            <person name="Gravely B."/>
            <person name="Greenberg A.J."/>
            <person name="Griffiths-Jones S."/>
            <person name="Gross S."/>
            <person name="Guigo R."/>
            <person name="Gustafson E.A."/>
            <person name="Haerty W."/>
            <person name="Hahn M.W."/>
            <person name="Halligan D.L."/>
            <person name="Halpern A.L."/>
            <person name="Halter G.M."/>
            <person name="Han M.V."/>
            <person name="Heger A."/>
            <person name="Hillier L."/>
            <person name="Hinrichs A.S."/>
            <person name="Holmes I."/>
            <person name="Hoskins R.A."/>
            <person name="Hubisz M.J."/>
            <person name="Hultmark D."/>
            <person name="Huntley M.A."/>
            <person name="Jaffe D.B."/>
            <person name="Jagadeeshan S."/>
            <person name="Jeck W.R."/>
            <person name="Johnson J."/>
            <person name="Jones C.D."/>
            <person name="Jordan W.C."/>
            <person name="Karpen G.H."/>
            <person name="Kataoka E."/>
            <person name="Keightley P.D."/>
            <person name="Kheradpour P."/>
            <person name="Kirkness E.F."/>
            <person name="Koerich L.B."/>
            <person name="Kristiansen K."/>
            <person name="Kudrna D."/>
            <person name="Kulathinal R.J."/>
            <person name="Kumar S."/>
            <person name="Kwok R."/>
            <person name="Lander E."/>
            <person name="Langley C.H."/>
            <person name="Lapoint R."/>
            <person name="Lazzaro B.P."/>
            <person name="Lee S.J."/>
            <person name="Levesque L."/>
            <person name="Li R."/>
            <person name="Lin C.F."/>
            <person name="Lin M.F."/>
            <person name="Lindblad-Toh K."/>
            <person name="Llopart A."/>
            <person name="Long M."/>
            <person name="Low L."/>
            <person name="Lozovsky E."/>
            <person name="Lu J."/>
            <person name="Luo M."/>
            <person name="Machado C.A."/>
            <person name="Makalowski W."/>
            <person name="Marzo M."/>
            <person name="Matsuda M."/>
            <person name="Matzkin L."/>
            <person name="McAllister B."/>
            <person name="McBride C.S."/>
            <person name="McKernan B."/>
            <person name="McKernan K."/>
            <person name="Mendez-Lago M."/>
            <person name="Minx P."/>
            <person name="Mollenhauer M.U."/>
            <person name="Montooth K."/>
            <person name="Mount S.M."/>
            <person name="Mu X."/>
            <person name="Myers E."/>
            <person name="Negre B."/>
            <person name="Newfeld S."/>
            <person name="Nielsen R."/>
            <person name="Noor M.A."/>
            <person name="O'Grady P."/>
            <person name="Pachter L."/>
            <person name="Papaceit M."/>
            <person name="Parisi M.J."/>
            <person name="Parisi M."/>
            <person name="Parts L."/>
            <person name="Pedersen J.S."/>
            <person name="Pesole G."/>
            <person name="Phillippy A.M."/>
            <person name="Ponting C.P."/>
            <person name="Pop M."/>
            <person name="Porcelli D."/>
            <person name="Powell J.R."/>
            <person name="Prohaska S."/>
            <person name="Pruitt K."/>
            <person name="Puig M."/>
            <person name="Quesneville H."/>
            <person name="Ram K.R."/>
            <person name="Rand D."/>
            <person name="Rasmussen M.D."/>
            <person name="Reed L.K."/>
            <person name="Reenan R."/>
            <person name="Reily A."/>
            <person name="Remington K.A."/>
            <person name="Rieger T.T."/>
            <person name="Ritchie M.G."/>
            <person name="Robin C."/>
            <person name="Rogers Y.H."/>
            <person name="Rohde C."/>
            <person name="Rozas J."/>
            <person name="Rubenfield M.J."/>
            <person name="Ruiz A."/>
            <person name="Russo S."/>
            <person name="Salzberg S.L."/>
            <person name="Sanchez-Gracia A."/>
            <person name="Saranga D.J."/>
            <person name="Sato H."/>
            <person name="Schaeffer S.W."/>
            <person name="Schatz M.C."/>
            <person name="Schlenke T."/>
            <person name="Schwartz R."/>
            <person name="Segarra C."/>
            <person name="Singh R.S."/>
            <person name="Sirot L."/>
            <person name="Sirota M."/>
            <person name="Sisneros N.B."/>
            <person name="Smith C.D."/>
            <person name="Smith T.F."/>
            <person name="Spieth J."/>
            <person name="Stage D.E."/>
            <person name="Stark A."/>
            <person name="Stephan W."/>
            <person name="Strausberg R.L."/>
            <person name="Strempel S."/>
            <person name="Sturgill D."/>
            <person name="Sutton G."/>
            <person name="Sutton G.G."/>
            <person name="Tao W."/>
            <person name="Teichmann S."/>
            <person name="Tobari Y.N."/>
            <person name="Tomimura Y."/>
            <person name="Tsolas J.M."/>
            <person name="Valente V.L."/>
            <person name="Venter E."/>
            <person name="Venter J.C."/>
            <person name="Vicario S."/>
            <person name="Vieira F.G."/>
            <person name="Vilella A.J."/>
            <person name="Villasante A."/>
            <person name="Walenz B."/>
            <person name="Wang J."/>
            <person name="Wasserman M."/>
            <person name="Watts T."/>
            <person name="Wilson D."/>
            <person name="Wilson R.K."/>
            <person name="Wing R.A."/>
            <person name="Wolfner M.F."/>
            <person name="Wong A."/>
            <person name="Wong G.K."/>
            <person name="Wu C.I."/>
            <person name="Wu G."/>
            <person name="Yamamoto D."/>
            <person name="Yang H.P."/>
            <person name="Yang S.P."/>
            <person name="Yorke J.A."/>
            <person name="Yoshida K."/>
            <person name="Zdobnov E."/>
            <person name="Zhang P."/>
            <person name="Zhang Y."/>
            <person name="Zimin A.V."/>
            <person name="Baldwin J."/>
            <person name="Abdouelleil A."/>
            <person name="Abdulkadir J."/>
            <person name="Abebe A."/>
            <person name="Abera B."/>
            <person name="Abreu J."/>
            <person name="Acer S.C."/>
            <person name="Aftuck L."/>
            <person name="Alexander A."/>
            <person name="An P."/>
            <person name="Anderson E."/>
            <person name="Anderson S."/>
            <person name="Arachi H."/>
            <person name="Azer M."/>
            <person name="Bachantsang P."/>
            <person name="Barry A."/>
            <person name="Bayul T."/>
            <person name="Berlin A."/>
            <person name="Bessette D."/>
            <person name="Bloom T."/>
            <person name="Blye J."/>
            <person name="Boguslavskiy L."/>
            <person name="Bonnet C."/>
            <person name="Boukhgalter B."/>
            <person name="Bourzgui I."/>
            <person name="Brown A."/>
            <person name="Cahill P."/>
            <person name="Channer S."/>
            <person name="Cheshatsang Y."/>
            <person name="Chuda L."/>
            <person name="Citroen M."/>
            <person name="Collymore A."/>
            <person name="Cooke P."/>
            <person name="Costello M."/>
            <person name="D'Aco K."/>
            <person name="Daza R."/>
            <person name="De Haan G."/>
            <person name="DeGray S."/>
            <person name="DeMaso C."/>
            <person name="Dhargay N."/>
            <person name="Dooley K."/>
            <person name="Dooley E."/>
            <person name="Doricent M."/>
            <person name="Dorje P."/>
            <person name="Dorjee K."/>
            <person name="Dupes A."/>
            <person name="Elong R."/>
            <person name="Falk J."/>
            <person name="Farina A."/>
            <person name="Faro S."/>
            <person name="Ferguson D."/>
            <person name="Fisher S."/>
            <person name="Foley C.D."/>
            <person name="Franke A."/>
            <person name="Friedrich D."/>
            <person name="Gadbois L."/>
            <person name="Gearin G."/>
            <person name="Gearin C.R."/>
            <person name="Giannoukos G."/>
            <person name="Goode T."/>
            <person name="Graham J."/>
            <person name="Grandbois E."/>
            <person name="Grewal S."/>
            <person name="Gyaltsen K."/>
            <person name="Hafez N."/>
            <person name="Hagos B."/>
            <person name="Hall J."/>
            <person name="Henson C."/>
            <person name="Hollinger A."/>
            <person name="Honan T."/>
            <person name="Huard M.D."/>
            <person name="Hughes L."/>
            <person name="Hurhula B."/>
            <person name="Husby M.E."/>
            <person name="Kamat A."/>
            <person name="Kanga B."/>
            <person name="Kashin S."/>
            <person name="Khazanovich D."/>
            <person name="Kisner P."/>
            <person name="Lance K."/>
            <person name="Lara M."/>
            <person name="Lee W."/>
            <person name="Lennon N."/>
            <person name="Letendre F."/>
            <person name="LeVine R."/>
            <person name="Lipovsky A."/>
            <person name="Liu X."/>
            <person name="Liu J."/>
            <person name="Liu S."/>
            <person name="Lokyitsang T."/>
            <person name="Lokyitsang Y."/>
            <person name="Lubonja R."/>
            <person name="Lui A."/>
            <person name="MacDonald P."/>
            <person name="Magnisalis V."/>
            <person name="Maru K."/>
            <person name="Matthews C."/>
            <person name="McCusker W."/>
            <person name="McDonough S."/>
            <person name="Mehta T."/>
            <person name="Meldrim J."/>
            <person name="Meneus L."/>
            <person name="Mihai O."/>
            <person name="Mihalev A."/>
            <person name="Mihova T."/>
            <person name="Mittelman R."/>
            <person name="Mlenga V."/>
            <person name="Montmayeur A."/>
            <person name="Mulrain L."/>
            <person name="Navidi A."/>
            <person name="Naylor J."/>
            <person name="Negash T."/>
            <person name="Nguyen T."/>
            <person name="Nguyen N."/>
            <person name="Nicol R."/>
            <person name="Norbu C."/>
            <person name="Norbu N."/>
            <person name="Novod N."/>
            <person name="O'Neill B."/>
            <person name="Osman S."/>
            <person name="Markiewicz E."/>
            <person name="Oyono O.L."/>
            <person name="Patti C."/>
            <person name="Phunkhang P."/>
            <person name="Pierre F."/>
            <person name="Priest M."/>
            <person name="Raghuraman S."/>
            <person name="Rege F."/>
            <person name="Reyes R."/>
            <person name="Rise C."/>
            <person name="Rogov P."/>
            <person name="Ross K."/>
            <person name="Ryan E."/>
            <person name="Settipalli S."/>
            <person name="Shea T."/>
            <person name="Sherpa N."/>
            <person name="Shi L."/>
            <person name="Shih D."/>
            <person name="Sparrow T."/>
            <person name="Spaulding J."/>
            <person name="Stalker J."/>
            <person name="Stange-Thomann N."/>
            <person name="Stavropoulos S."/>
            <person name="Stone C."/>
            <person name="Strader C."/>
            <person name="Tesfaye S."/>
            <person name="Thomson T."/>
            <person name="Thoulutsang Y."/>
            <person name="Thoulutsang D."/>
            <person name="Topham K."/>
            <person name="Topping I."/>
            <person name="Tsamla T."/>
            <person name="Vassiliev H."/>
            <person name="Vo A."/>
            <person name="Wangchuk T."/>
            <person name="Wangdi T."/>
            <person name="Weiand M."/>
            <person name="Wilkinson J."/>
            <person name="Wilson A."/>
            <person name="Yadav S."/>
            <person name="Young G."/>
            <person name="Yu Q."/>
            <person name="Zembek L."/>
            <person name="Zhong D."/>
            <person name="Zimmer A."/>
            <person name="Zwirko Z."/>
            <person name="Jaffe D.B."/>
            <person name="Alvarez P."/>
            <person name="Brockman W."/>
            <person name="Butler J."/>
            <person name="Chin C."/>
            <person name="Gnerre S."/>
            <person name="Grabherr M."/>
            <person name="Kleber M."/>
            <person name="Mauceli E."/>
            <person name="MacCallum I."/>
        </authorList>
    </citation>
    <scope>NUCLEOTIDE SEQUENCE [LARGE SCALE GENOMIC DNA]</scope>
    <source>
        <strain evidence="5">TSC#15081-1352.22</strain>
        <strain evidence="6">Tucson 15081-1352.22</strain>
    </source>
</reference>
<feature type="region of interest" description="Disordered" evidence="2">
    <location>
        <begin position="559"/>
        <end position="587"/>
    </location>
</feature>
<dbReference type="PROSITE" id="PS50238">
    <property type="entry name" value="RHOGAP"/>
    <property type="match status" value="1"/>
</dbReference>
<protein>
    <submittedName>
        <fullName evidence="4">Uncharacterized protein, isoform B</fullName>
    </submittedName>
    <submittedName>
        <fullName evidence="5">Uncharacterized protein, isoform C</fullName>
    </submittedName>
</protein>
<dbReference type="InterPro" id="IPR037863">
    <property type="entry name" value="RHOGAP6/36"/>
</dbReference>
<feature type="compositionally biased region" description="Polar residues" evidence="2">
    <location>
        <begin position="559"/>
        <end position="586"/>
    </location>
</feature>
<dbReference type="Pfam" id="PF00620">
    <property type="entry name" value="RhoGAP"/>
    <property type="match status" value="1"/>
</dbReference>
<feature type="compositionally biased region" description="Polar residues" evidence="2">
    <location>
        <begin position="53"/>
        <end position="66"/>
    </location>
</feature>
<dbReference type="SMR" id="A0A0Q9XI84"/>
<dbReference type="GO" id="GO:0007165">
    <property type="term" value="P:signal transduction"/>
    <property type="evidence" value="ECO:0007669"/>
    <property type="project" value="InterPro"/>
</dbReference>
<evidence type="ECO:0000313" key="6">
    <source>
        <dbReference type="Proteomes" id="UP000009192"/>
    </source>
</evidence>
<feature type="region of interest" description="Disordered" evidence="2">
    <location>
        <begin position="202"/>
        <end position="232"/>
    </location>
</feature>
<dbReference type="AlphaFoldDB" id="A0A0Q9XI84"/>
<feature type="compositionally biased region" description="Basic residues" evidence="2">
    <location>
        <begin position="68"/>
        <end position="79"/>
    </location>
</feature>
<evidence type="ECO:0000256" key="2">
    <source>
        <dbReference type="SAM" id="MobiDB-lite"/>
    </source>
</evidence>
<feature type="compositionally biased region" description="Polar residues" evidence="2">
    <location>
        <begin position="208"/>
        <end position="220"/>
    </location>
</feature>
<evidence type="ECO:0000313" key="5">
    <source>
        <dbReference type="EMBL" id="KRG07305.1"/>
    </source>
</evidence>
<name>A0A0Q9XI84_DROMO</name>
<feature type="region of interest" description="Disordered" evidence="2">
    <location>
        <begin position="49"/>
        <end position="79"/>
    </location>
</feature>
<dbReference type="SUPFAM" id="SSF48350">
    <property type="entry name" value="GTPase activation domain, GAP"/>
    <property type="match status" value="1"/>
</dbReference>
<evidence type="ECO:0000256" key="1">
    <source>
        <dbReference type="ARBA" id="ARBA00022468"/>
    </source>
</evidence>
<dbReference type="KEGG" id="dmo:Dmoj_GI14108"/>
<dbReference type="EMBL" id="CH933813">
    <property type="protein sequence ID" value="KRG07305.1"/>
    <property type="molecule type" value="Genomic_DNA"/>
</dbReference>
<dbReference type="PANTHER" id="PTHR12635">
    <property type="entry name" value="RHO-GTPASE-ACTIVATING PROTEIN 6 FAMILY MEMBER"/>
    <property type="match status" value="1"/>
</dbReference>
<dbReference type="GO" id="GO:0005096">
    <property type="term" value="F:GTPase activator activity"/>
    <property type="evidence" value="ECO:0007669"/>
    <property type="project" value="UniProtKB-KW"/>
</dbReference>
<keyword evidence="6" id="KW-1185">Reference proteome</keyword>
<feature type="compositionally biased region" description="Polar residues" evidence="2">
    <location>
        <begin position="15"/>
        <end position="25"/>
    </location>
</feature>
<dbReference type="InParanoid" id="A0A0Q9XI84"/>
<dbReference type="Proteomes" id="UP000009192">
    <property type="component" value="Unassembled WGS sequence"/>
</dbReference>
<dbReference type="OrthoDB" id="10024839at2759"/>
<dbReference type="InterPro" id="IPR000198">
    <property type="entry name" value="RhoGAP_dom"/>
</dbReference>
<feature type="region of interest" description="Disordered" evidence="2">
    <location>
        <begin position="343"/>
        <end position="364"/>
    </location>
</feature>
<feature type="region of interest" description="Disordered" evidence="2">
    <location>
        <begin position="1224"/>
        <end position="1247"/>
    </location>
</feature>
<keyword evidence="1" id="KW-0343">GTPase activation</keyword>
<reference evidence="5" key="2">
    <citation type="journal article" date="2008" name="Bioinformatics">
        <title>Assembly reconciliation.</title>
        <authorList>
            <person name="Zimin A.V."/>
            <person name="Smith D.R."/>
            <person name="Sutton G."/>
            <person name="Yorke J.A."/>
        </authorList>
    </citation>
    <scope>NUCLEOTIDE SEQUENCE</scope>
    <source>
        <strain evidence="5">TSC#15081-1352.22</strain>
    </source>
</reference>
<feature type="region of interest" description="Disordered" evidence="2">
    <location>
        <begin position="1"/>
        <end position="30"/>
    </location>
</feature>
<evidence type="ECO:0000313" key="4">
    <source>
        <dbReference type="EMBL" id="KRG07304.1"/>
    </source>
</evidence>
<dbReference type="Gene3D" id="1.10.555.10">
    <property type="entry name" value="Rho GTPase activation protein"/>
    <property type="match status" value="1"/>
</dbReference>
<organism evidence="5 6">
    <name type="scientific">Drosophila mojavensis</name>
    <name type="common">Fruit fly</name>
    <dbReference type="NCBI Taxonomy" id="7230"/>
    <lineage>
        <taxon>Eukaryota</taxon>
        <taxon>Metazoa</taxon>
        <taxon>Ecdysozoa</taxon>
        <taxon>Arthropoda</taxon>
        <taxon>Hexapoda</taxon>
        <taxon>Insecta</taxon>
        <taxon>Pterygota</taxon>
        <taxon>Neoptera</taxon>
        <taxon>Endopterygota</taxon>
        <taxon>Diptera</taxon>
        <taxon>Brachycera</taxon>
        <taxon>Muscomorpha</taxon>
        <taxon>Ephydroidea</taxon>
        <taxon>Drosophilidae</taxon>
        <taxon>Drosophila</taxon>
    </lineage>
</organism>
<feature type="compositionally biased region" description="Basic and acidic residues" evidence="2">
    <location>
        <begin position="1"/>
        <end position="10"/>
    </location>
</feature>
<dbReference type="SMART" id="SM00324">
    <property type="entry name" value="RhoGAP"/>
    <property type="match status" value="1"/>
</dbReference>
<dbReference type="InterPro" id="IPR008936">
    <property type="entry name" value="Rho_GTPase_activation_prot"/>
</dbReference>
<dbReference type="EMBL" id="CH933813">
    <property type="protein sequence ID" value="KRG07304.1"/>
    <property type="molecule type" value="Genomic_DNA"/>
</dbReference>
<feature type="domain" description="Rho-GAP" evidence="3">
    <location>
        <begin position="875"/>
        <end position="1082"/>
    </location>
</feature>
<feature type="region of interest" description="Disordered" evidence="2">
    <location>
        <begin position="410"/>
        <end position="447"/>
    </location>
</feature>
<sequence>MATAQELDKIRKSKMSNASTNNLRQPVTVIKKKSAPLDSVIDELQQLEEAESHTNAKQHSTGTCASTGRRRFQSKDKNKKRERWLLTRKTWRYMTDAGRKLLPEGKTFHGSDSIAQIEEQFQRVCASEPRFILWRRKSSFPGATKSCSKRRLKILSQHRGHNNAAQIHQRAQELNENIDVTIELLQSYLKIRDSYKTTALLGTKTVRPDQTSSPSSQRPNYESKHLSSTDLHVNSPSYESMLLKNLKLLKNSSLSGIGFDNDNITLAILEDKASLKKIYNILKKQQLHRILHSTEPPSSKANLARSTSYSSLLNSNADNSCYGSTSKYLSNIQDSVELIQRPRPIESSNAVRRTQKPPESLALRGNSTKNLETKIVNKIPMNSCGTQTNFVQLSELKLLAEQYEHFLNDSNYNKNNNSENDEADKPPLGNHISSHRRSSIDNEDVSQSVSDTIKRYLRMARKKSLHNGDANRFKSVNYDRNLRNIKAKGEINPPGMDEGNNKAVQTLDAWAQVALDYIRGNENSINLQNAHIAWQKDLDERIRKKYEWDKQFKERNTDAQFSSLNRKSIGQSPCLSAPNSPTSPIQHLQHHLPKEKSLRTATAILSSSSHFLSNFWHANSNDPSSTQSLKYGNIRESFVNSDKNETTNMQKSKSLSNVGHFVSKKIWGSRSKGQNRQNDSHDFVAQQQKWTPLEKYSWISEEGQILQLTDTSLEKLSNIEAEVLMHIALQKIKELNIGMCIDLDRSTQKTRAISKKRALTTSFFDIGRKDEHNGRDHLFGASLECCLSRDKKQCGEVETGSKQSLTSVFRSNRVGKLNDNVRSYESLPTKSMDYGRCSPSDQVASSTSYLNNLQKFSSMSLKMSRSQFDMRNVELDLDGILFTESKNSSAMNVPMFVTICIEYLEEYGLQKVGLFRVSTSQKRVKQLREEFDKNCNMRIPDNTCPHDVATLLKEFLRDLPEPLLCKRFYTTFLETQRIRNRRLQLEAISHLIKLLPIAHRDTLYVLLKFLGNVAAHCDDICNPDGTVHIIGNKMDSNNLSTVFAPNILRDYPPKSGEYKEQGNMADAINVIRIMIDHYEEIFRVPVDLVDLLYTHMLDTCPEQLNILITSKINQSATTQVDILKSIENQTTLSDGTYSPVLLPDGRRQSTPILLENQNVFSASLQISKPDESAPKPTTKINQMQESTVQMANISEPKLPTSISNIGGATLCAKTAEFEKNHMTKASIPTARAKPLYKRQQLIPSSKR</sequence>
<proteinExistence type="predicted"/>
<dbReference type="FunCoup" id="A0A0Q9XI84">
    <property type="interactions" value="5"/>
</dbReference>
<reference evidence="5" key="3">
    <citation type="submission" date="2015-11" db="EMBL/GenBank/DDBJ databases">
        <authorList>
            <consortium name="FlyBase"/>
        </authorList>
    </citation>
    <scope>NUCLEOTIDE SEQUENCE</scope>
    <source>
        <strain evidence="5">TSC#15081-1352.22</strain>
    </source>
</reference>
<evidence type="ECO:0000259" key="3">
    <source>
        <dbReference type="PROSITE" id="PS50238"/>
    </source>
</evidence>
<dbReference type="PANTHER" id="PTHR12635:SF7">
    <property type="entry name" value="RHO GTPASE ACTIVATING PROTEIN 6-RELATED"/>
    <property type="match status" value="1"/>
</dbReference>
<accession>A0A0Q9XI84</accession>